<keyword evidence="3" id="KW-1185">Reference proteome</keyword>
<dbReference type="EMBL" id="BAEG01000113">
    <property type="protein sequence ID" value="GAB16214.1"/>
    <property type="molecule type" value="Genomic_DNA"/>
</dbReference>
<proteinExistence type="predicted"/>
<sequence>MTVASPGPWIGPSARWCFHFPRFFLISIGTVPATLAGLAMIAFPVAFLVAILASALPALFPTAHRYSAMGIAYNFA</sequence>
<keyword evidence="1" id="KW-0472">Membrane</keyword>
<dbReference type="RefSeq" id="WP_003806166.1">
    <property type="nucleotide sequence ID" value="NZ_BAEG01000113.1"/>
</dbReference>
<keyword evidence="1" id="KW-1133">Transmembrane helix</keyword>
<evidence type="ECO:0000313" key="3">
    <source>
        <dbReference type="Proteomes" id="UP000003828"/>
    </source>
</evidence>
<accession>H0QTR3</accession>
<keyword evidence="1" id="KW-0812">Transmembrane</keyword>
<comment type="caution">
    <text evidence="2">The sequence shown here is derived from an EMBL/GenBank/DDBJ whole genome shotgun (WGS) entry which is preliminary data.</text>
</comment>
<gene>
    <name evidence="2" type="ORF">ARGLB_113_00700</name>
</gene>
<dbReference type="eggNOG" id="COG0477">
    <property type="taxonomic scope" value="Bacteria"/>
</dbReference>
<protein>
    <submittedName>
        <fullName evidence="2">Uncharacterized protein</fullName>
    </submittedName>
</protein>
<dbReference type="Proteomes" id="UP000003828">
    <property type="component" value="Unassembled WGS sequence"/>
</dbReference>
<reference evidence="2 3" key="1">
    <citation type="submission" date="2011-12" db="EMBL/GenBank/DDBJ databases">
        <title>Whole genome shotgun sequence of Arthrobacter globiformis NBRC 12137.</title>
        <authorList>
            <person name="Miyazawa S."/>
            <person name="Hosoyama A."/>
            <person name="Tsuchikane K."/>
            <person name="Katsumata H."/>
            <person name="Yamazaki S."/>
            <person name="Fujita N."/>
        </authorList>
    </citation>
    <scope>NUCLEOTIDE SEQUENCE [LARGE SCALE GENOMIC DNA]</scope>
    <source>
        <strain evidence="2 3">NBRC 12137</strain>
    </source>
</reference>
<feature type="transmembrane region" description="Helical" evidence="1">
    <location>
        <begin position="35"/>
        <end position="60"/>
    </location>
</feature>
<organism evidence="2 3">
    <name type="scientific">Arthrobacter globiformis (strain ATCC 8010 / DSM 20124 / JCM 1332 / NBRC 12137 / NCIMB 8907 / NRRL B-2979 / 168)</name>
    <dbReference type="NCBI Taxonomy" id="1077972"/>
    <lineage>
        <taxon>Bacteria</taxon>
        <taxon>Bacillati</taxon>
        <taxon>Actinomycetota</taxon>
        <taxon>Actinomycetes</taxon>
        <taxon>Micrococcales</taxon>
        <taxon>Micrococcaceae</taxon>
        <taxon>Arthrobacter</taxon>
    </lineage>
</organism>
<evidence type="ECO:0000256" key="1">
    <source>
        <dbReference type="SAM" id="Phobius"/>
    </source>
</evidence>
<name>H0QTR3_ARTG1</name>
<dbReference type="AlphaFoldDB" id="H0QTR3"/>
<dbReference type="STRING" id="1077972.ARGLB_113_00700"/>
<evidence type="ECO:0000313" key="2">
    <source>
        <dbReference type="EMBL" id="GAB16214.1"/>
    </source>
</evidence>